<evidence type="ECO:0000256" key="1">
    <source>
        <dbReference type="ARBA" id="ARBA00004429"/>
    </source>
</evidence>
<dbReference type="PANTHER" id="PTHR35334:SF2">
    <property type="entry name" value="SERINE TRANSPORTER SDAC"/>
    <property type="match status" value="1"/>
</dbReference>
<dbReference type="Proteomes" id="UP000199524">
    <property type="component" value="Chromosome I"/>
</dbReference>
<dbReference type="GO" id="GO:0005886">
    <property type="term" value="C:plasma membrane"/>
    <property type="evidence" value="ECO:0007669"/>
    <property type="project" value="UniProtKB-SubCell"/>
</dbReference>
<feature type="transmembrane region" description="Helical" evidence="11">
    <location>
        <begin position="296"/>
        <end position="322"/>
    </location>
</feature>
<evidence type="ECO:0000256" key="5">
    <source>
        <dbReference type="ARBA" id="ARBA00022692"/>
    </source>
</evidence>
<evidence type="ECO:0000313" key="13">
    <source>
        <dbReference type="Proteomes" id="UP000199524"/>
    </source>
</evidence>
<keyword evidence="3" id="KW-1003">Cell membrane</keyword>
<keyword evidence="4" id="KW-0997">Cell inner membrane</keyword>
<feature type="transmembrane region" description="Helical" evidence="11">
    <location>
        <begin position="171"/>
        <end position="190"/>
    </location>
</feature>
<dbReference type="InterPro" id="IPR004694">
    <property type="entry name" value="Hydroxy_aa_transpt"/>
</dbReference>
<feature type="transmembrane region" description="Helical" evidence="11">
    <location>
        <begin position="343"/>
        <end position="360"/>
    </location>
</feature>
<protein>
    <submittedName>
        <fullName evidence="12">Serine transporter</fullName>
    </submittedName>
</protein>
<keyword evidence="9 11" id="KW-0472">Membrane</keyword>
<evidence type="ECO:0000256" key="10">
    <source>
        <dbReference type="ARBA" id="ARBA00047996"/>
    </source>
</evidence>
<accession>A0A1H1YSZ6</accession>
<evidence type="ECO:0000256" key="9">
    <source>
        <dbReference type="ARBA" id="ARBA00023136"/>
    </source>
</evidence>
<dbReference type="NCBIfam" id="TIGR00814">
    <property type="entry name" value="stp"/>
    <property type="match status" value="1"/>
</dbReference>
<feature type="transmembrane region" description="Helical" evidence="11">
    <location>
        <begin position="142"/>
        <end position="159"/>
    </location>
</feature>
<keyword evidence="6" id="KW-0769">Symport</keyword>
<comment type="subcellular location">
    <subcellularLocation>
        <location evidence="1">Cell inner membrane</location>
        <topology evidence="1">Multi-pass membrane protein</topology>
    </subcellularLocation>
</comment>
<feature type="transmembrane region" description="Helical" evidence="11">
    <location>
        <begin position="29"/>
        <end position="47"/>
    </location>
</feature>
<feature type="transmembrane region" description="Helical" evidence="11">
    <location>
        <begin position="53"/>
        <end position="75"/>
    </location>
</feature>
<evidence type="ECO:0000256" key="6">
    <source>
        <dbReference type="ARBA" id="ARBA00022847"/>
    </source>
</evidence>
<dbReference type="PANTHER" id="PTHR35334">
    <property type="entry name" value="SERINE TRANSPORTER"/>
    <property type="match status" value="1"/>
</dbReference>
<evidence type="ECO:0000256" key="11">
    <source>
        <dbReference type="SAM" id="Phobius"/>
    </source>
</evidence>
<evidence type="ECO:0000256" key="4">
    <source>
        <dbReference type="ARBA" id="ARBA00022519"/>
    </source>
</evidence>
<keyword evidence="2" id="KW-0813">Transport</keyword>
<evidence type="ECO:0000256" key="2">
    <source>
        <dbReference type="ARBA" id="ARBA00022448"/>
    </source>
</evidence>
<reference evidence="13" key="1">
    <citation type="submission" date="2016-10" db="EMBL/GenBank/DDBJ databases">
        <authorList>
            <person name="Varghese N."/>
            <person name="Submissions S."/>
        </authorList>
    </citation>
    <scope>NUCLEOTIDE SEQUENCE [LARGE SCALE GENOMIC DNA]</scope>
    <source>
        <strain evidence="13">ATCC 23835</strain>
    </source>
</reference>
<dbReference type="Pfam" id="PF03222">
    <property type="entry name" value="Trp_Tyr_perm"/>
    <property type="match status" value="1"/>
</dbReference>
<evidence type="ECO:0000313" key="12">
    <source>
        <dbReference type="EMBL" id="SDT24551.1"/>
    </source>
</evidence>
<dbReference type="GO" id="GO:0015171">
    <property type="term" value="F:amino acid transmembrane transporter activity"/>
    <property type="evidence" value="ECO:0007669"/>
    <property type="project" value="InterPro"/>
</dbReference>
<dbReference type="EMBL" id="LT629777">
    <property type="protein sequence ID" value="SDT24551.1"/>
    <property type="molecule type" value="Genomic_DNA"/>
</dbReference>
<feature type="transmembrane region" description="Helical" evidence="11">
    <location>
        <begin position="406"/>
        <end position="424"/>
    </location>
</feature>
<dbReference type="AlphaFoldDB" id="A0A1H1YSZ6"/>
<dbReference type="GeneID" id="300209497"/>
<name>A0A1H1YSZ6_9PSED</name>
<keyword evidence="8 11" id="KW-1133">Transmembrane helix</keyword>
<evidence type="ECO:0000256" key="7">
    <source>
        <dbReference type="ARBA" id="ARBA00022970"/>
    </source>
</evidence>
<comment type="catalytic activity">
    <reaction evidence="10">
        <text>L-serine(in) + H(+)(in) = L-serine(out) + H(+)(out)</text>
        <dbReference type="Rhea" id="RHEA:28887"/>
        <dbReference type="ChEBI" id="CHEBI:15378"/>
        <dbReference type="ChEBI" id="CHEBI:33384"/>
    </reaction>
    <physiologicalReaction direction="right-to-left" evidence="10">
        <dbReference type="Rhea" id="RHEA:28889"/>
    </physiologicalReaction>
</comment>
<feature type="transmembrane region" description="Helical" evidence="11">
    <location>
        <begin position="254"/>
        <end position="276"/>
    </location>
</feature>
<evidence type="ECO:0000256" key="3">
    <source>
        <dbReference type="ARBA" id="ARBA00022475"/>
    </source>
</evidence>
<feature type="transmembrane region" description="Helical" evidence="11">
    <location>
        <begin position="366"/>
        <end position="385"/>
    </location>
</feature>
<proteinExistence type="predicted"/>
<feature type="transmembrane region" description="Helical" evidence="11">
    <location>
        <begin position="96"/>
        <end position="122"/>
    </location>
</feature>
<sequence>MNDQANSVDERYESAPAVLSSWSRHDTTWMLGLFGTAIGAGTLFLPINAGLGGFWPLLILALLAFPMTFYAHRGLTRFVLSGRDGSDITEVVEEHFGLTAGALITLLYFFAIFPILLIYSVALTNTVGSFLEHQLHIAPPPRAILSLVLILGLLAVVRCGEQLIVKAMSMLVYPFIVALLFLAVYLIPHWNGGILATASSLPEPSALLHTLWLAIPVMVFSFNHSPIISAFAVDQKRRHGAHAEERSSQILSRAHALMVVMVLFFVFSCVLTLSPAQLAEAKAQNLSILSYLANHFSNPTIAFAAPLIAFVAISKSFLGHYIGASEGLKGLIAKSGRKPGAKALDRMTAAFMLVVCWLVATLNPSILGMIETLGGPIIAALLFLMPMYAIRRVPSMRQYSGKLSNLFVTLVGLVSISALIYSLSA</sequence>
<keyword evidence="13" id="KW-1185">Reference proteome</keyword>
<keyword evidence="5 11" id="KW-0812">Transmembrane</keyword>
<dbReference type="InterPro" id="IPR018227">
    <property type="entry name" value="Amino_acid_transport_2"/>
</dbReference>
<evidence type="ECO:0000256" key="8">
    <source>
        <dbReference type="ARBA" id="ARBA00022989"/>
    </source>
</evidence>
<keyword evidence="7" id="KW-0029">Amino-acid transport</keyword>
<gene>
    <name evidence="12" type="ORF">SAMN05216598_4613</name>
</gene>
<feature type="transmembrane region" description="Helical" evidence="11">
    <location>
        <begin position="210"/>
        <end position="233"/>
    </location>
</feature>
<dbReference type="RefSeq" id="WP_090209172.1">
    <property type="nucleotide sequence ID" value="NZ_LT629777.1"/>
</dbReference>
<organism evidence="12 13">
    <name type="scientific">Pseudomonas asplenii</name>
    <dbReference type="NCBI Taxonomy" id="53407"/>
    <lineage>
        <taxon>Bacteria</taxon>
        <taxon>Pseudomonadati</taxon>
        <taxon>Pseudomonadota</taxon>
        <taxon>Gammaproteobacteria</taxon>
        <taxon>Pseudomonadales</taxon>
        <taxon>Pseudomonadaceae</taxon>
        <taxon>Pseudomonas</taxon>
    </lineage>
</organism>
<dbReference type="GO" id="GO:0015293">
    <property type="term" value="F:symporter activity"/>
    <property type="evidence" value="ECO:0007669"/>
    <property type="project" value="UniProtKB-KW"/>
</dbReference>